<gene>
    <name evidence="3" type="ORF">SAMN04488082_101164</name>
</gene>
<feature type="transmembrane region" description="Helical" evidence="1">
    <location>
        <begin position="220"/>
        <end position="241"/>
    </location>
</feature>
<sequence length="337" mass="36668">MTILQEIKSVLWRSGRISLELYKIMVPIIIVVKILQELGLVVWLARPLAPVMQMVGLPGEMGLVWATALVSNIYGSMIVFVSLAGEHPLSVAQVTVLGVMILIAHGLPVELQIVRKSGPRMGFQALLRIGGALMLGWLLSRIYAWGGWLQETNVLLWQPQPESTDLLVWGLGQLQNLAMVFVIIVALSAIMRVFTAIGLTSLCVRLLAPLLRVLGIGSEAGTLTIVGMIMGLAYGGGMIMHEAHSGKVGSKDIFSSLSLMGLSHSVFEDTLLMVVIGGHVSGLLWARIIFTLVVIALLVRVVAWLGDDFFHRHLFKPVEVYSKPEPCCPGAIVPDRK</sequence>
<feature type="transmembrane region" description="Helical" evidence="1">
    <location>
        <begin position="63"/>
        <end position="85"/>
    </location>
</feature>
<feature type="domain" description="Nucleoside transporter/FeoB GTPase Gate" evidence="2">
    <location>
        <begin position="21"/>
        <end position="102"/>
    </location>
</feature>
<keyword evidence="1" id="KW-0472">Membrane</keyword>
<feature type="transmembrane region" description="Helical" evidence="1">
    <location>
        <begin position="24"/>
        <end position="43"/>
    </location>
</feature>
<organism evidence="3 4">
    <name type="scientific">Desulfomicrobium apsheronum</name>
    <dbReference type="NCBI Taxonomy" id="52560"/>
    <lineage>
        <taxon>Bacteria</taxon>
        <taxon>Pseudomonadati</taxon>
        <taxon>Thermodesulfobacteriota</taxon>
        <taxon>Desulfovibrionia</taxon>
        <taxon>Desulfovibrionales</taxon>
        <taxon>Desulfomicrobiaceae</taxon>
        <taxon>Desulfomicrobium</taxon>
    </lineage>
</organism>
<name>A0A1I3N365_9BACT</name>
<protein>
    <recommendedName>
        <fullName evidence="2">Nucleoside transporter/FeoB GTPase Gate domain-containing protein</fullName>
    </recommendedName>
</protein>
<accession>A0A1I3N365</accession>
<keyword evidence="4" id="KW-1185">Reference proteome</keyword>
<dbReference type="OrthoDB" id="9797308at2"/>
<dbReference type="Pfam" id="PF07670">
    <property type="entry name" value="Gate"/>
    <property type="match status" value="1"/>
</dbReference>
<dbReference type="EMBL" id="FORX01000001">
    <property type="protein sequence ID" value="SFJ03687.1"/>
    <property type="molecule type" value="Genomic_DNA"/>
</dbReference>
<evidence type="ECO:0000313" key="3">
    <source>
        <dbReference type="EMBL" id="SFJ03687.1"/>
    </source>
</evidence>
<dbReference type="STRING" id="52560.SAMN04488082_101164"/>
<dbReference type="Proteomes" id="UP000198635">
    <property type="component" value="Unassembled WGS sequence"/>
</dbReference>
<feature type="transmembrane region" description="Helical" evidence="1">
    <location>
        <begin position="125"/>
        <end position="146"/>
    </location>
</feature>
<keyword evidence="1" id="KW-1133">Transmembrane helix</keyword>
<evidence type="ECO:0000259" key="2">
    <source>
        <dbReference type="Pfam" id="PF07670"/>
    </source>
</evidence>
<feature type="transmembrane region" description="Helical" evidence="1">
    <location>
        <begin position="284"/>
        <end position="306"/>
    </location>
</feature>
<dbReference type="InterPro" id="IPR011642">
    <property type="entry name" value="Gate_dom"/>
</dbReference>
<reference evidence="4" key="1">
    <citation type="submission" date="2016-10" db="EMBL/GenBank/DDBJ databases">
        <authorList>
            <person name="Varghese N."/>
            <person name="Submissions S."/>
        </authorList>
    </citation>
    <scope>NUCLEOTIDE SEQUENCE [LARGE SCALE GENOMIC DNA]</scope>
    <source>
        <strain evidence="4">DSM 5918</strain>
    </source>
</reference>
<dbReference type="AlphaFoldDB" id="A0A1I3N365"/>
<evidence type="ECO:0000313" key="4">
    <source>
        <dbReference type="Proteomes" id="UP000198635"/>
    </source>
</evidence>
<proteinExistence type="predicted"/>
<evidence type="ECO:0000256" key="1">
    <source>
        <dbReference type="SAM" id="Phobius"/>
    </source>
</evidence>
<keyword evidence="1" id="KW-0812">Transmembrane</keyword>
<dbReference type="RefSeq" id="WP_092372253.1">
    <property type="nucleotide sequence ID" value="NZ_FORX01000001.1"/>
</dbReference>